<feature type="compositionally biased region" description="Polar residues" evidence="1">
    <location>
        <begin position="46"/>
        <end position="67"/>
    </location>
</feature>
<organism evidence="2 3">
    <name type="scientific">Ditylenchus destructor</name>
    <dbReference type="NCBI Taxonomy" id="166010"/>
    <lineage>
        <taxon>Eukaryota</taxon>
        <taxon>Metazoa</taxon>
        <taxon>Ecdysozoa</taxon>
        <taxon>Nematoda</taxon>
        <taxon>Chromadorea</taxon>
        <taxon>Rhabditida</taxon>
        <taxon>Tylenchina</taxon>
        <taxon>Tylenchomorpha</taxon>
        <taxon>Sphaerularioidea</taxon>
        <taxon>Anguinidae</taxon>
        <taxon>Anguininae</taxon>
        <taxon>Ditylenchus</taxon>
    </lineage>
</organism>
<sequence>MAFMYPRHFIGMPVKSDDPAWAKNGNGSAPKPAAQLTHTPLSANNEVQNTTQPAELSNPGQAQSQVHVQDVHDYNSDEIGGDEIMDEA</sequence>
<evidence type="ECO:0000313" key="3">
    <source>
        <dbReference type="Proteomes" id="UP001201812"/>
    </source>
</evidence>
<name>A0AAD4NJ21_9BILA</name>
<feature type="region of interest" description="Disordered" evidence="1">
    <location>
        <begin position="46"/>
        <end position="88"/>
    </location>
</feature>
<accession>A0AAD4NJ21</accession>
<evidence type="ECO:0000256" key="1">
    <source>
        <dbReference type="SAM" id="MobiDB-lite"/>
    </source>
</evidence>
<dbReference type="EMBL" id="JAKKPZ010000001">
    <property type="protein sequence ID" value="KAI1729347.1"/>
    <property type="molecule type" value="Genomic_DNA"/>
</dbReference>
<dbReference type="AlphaFoldDB" id="A0AAD4NJ21"/>
<comment type="caution">
    <text evidence="2">The sequence shown here is derived from an EMBL/GenBank/DDBJ whole genome shotgun (WGS) entry which is preliminary data.</text>
</comment>
<keyword evidence="3" id="KW-1185">Reference proteome</keyword>
<proteinExistence type="predicted"/>
<feature type="compositionally biased region" description="Acidic residues" evidence="1">
    <location>
        <begin position="79"/>
        <end position="88"/>
    </location>
</feature>
<dbReference type="Proteomes" id="UP001201812">
    <property type="component" value="Unassembled WGS sequence"/>
</dbReference>
<gene>
    <name evidence="2" type="ORF">DdX_01583</name>
</gene>
<protein>
    <submittedName>
        <fullName evidence="2">Uncharacterized protein</fullName>
    </submittedName>
</protein>
<evidence type="ECO:0000313" key="2">
    <source>
        <dbReference type="EMBL" id="KAI1729347.1"/>
    </source>
</evidence>
<reference evidence="2" key="1">
    <citation type="submission" date="2022-01" db="EMBL/GenBank/DDBJ databases">
        <title>Genome Sequence Resource for Two Populations of Ditylenchus destructor, the Migratory Endoparasitic Phytonematode.</title>
        <authorList>
            <person name="Zhang H."/>
            <person name="Lin R."/>
            <person name="Xie B."/>
        </authorList>
    </citation>
    <scope>NUCLEOTIDE SEQUENCE</scope>
    <source>
        <strain evidence="2">BazhouSP</strain>
    </source>
</reference>